<feature type="transmembrane region" description="Helical" evidence="8">
    <location>
        <begin position="120"/>
        <end position="140"/>
    </location>
</feature>
<dbReference type="GO" id="GO:0098553">
    <property type="term" value="C:lumenal side of endoplasmic reticulum membrane"/>
    <property type="evidence" value="ECO:0007669"/>
    <property type="project" value="TreeGrafter"/>
</dbReference>
<dbReference type="EMBL" id="BDGG01000014">
    <property type="protein sequence ID" value="GAV06841.1"/>
    <property type="molecule type" value="Genomic_DNA"/>
</dbReference>
<comment type="similarity">
    <text evidence="2">Belongs to the peptidase A22B family.</text>
</comment>
<keyword evidence="4" id="KW-0378">Hydrolase</keyword>
<evidence type="ECO:0000256" key="2">
    <source>
        <dbReference type="ARBA" id="ARBA00006859"/>
    </source>
</evidence>
<evidence type="ECO:0000256" key="7">
    <source>
        <dbReference type="ARBA" id="ARBA00023136"/>
    </source>
</evidence>
<feature type="transmembrane region" description="Helical" evidence="8">
    <location>
        <begin position="147"/>
        <end position="172"/>
    </location>
</feature>
<accession>A0A1D1W0B6</accession>
<evidence type="ECO:0008006" key="11">
    <source>
        <dbReference type="Google" id="ProtNLM"/>
    </source>
</evidence>
<evidence type="ECO:0000256" key="5">
    <source>
        <dbReference type="ARBA" id="ARBA00022824"/>
    </source>
</evidence>
<dbReference type="GO" id="GO:0006465">
    <property type="term" value="P:signal peptide processing"/>
    <property type="evidence" value="ECO:0007669"/>
    <property type="project" value="TreeGrafter"/>
</dbReference>
<sequence>MDQLGETVRKGFGNVVDNLGKAVRDAFAQAEGLDIKINGTNISALDDSTGNLTANGTDPLLSGKKTPATFEGLVVAYVAMLVMALVPIYFGSWRSVRFQKHSKTLPKDQQPEKMSAKDAMMFPLIASCALFGLYLLFHFFGKEYVNFLLTAYFFVLGVLSLTTFLSPFMSLIPGVPKEPTYKISFTSRTGTAETPYFDYEFGYKDVAAFGLAVACGVWYMMKKHWIANNLFGLAFSLNAIEFLTLNTVLTGVILLGGLFFYDIFWVFGSNVMVFVAKSFEAPIKLIFPQDLLELGMNAKNFAMLGLGDIVIPGIFVALMLRFDVHLQEKLKRKGYFYFKATFFAYFLGLVSTIVVMHVFKHAQPALLYLVPTCLGTPILLALIKGDFKEMFKYEDHPVDPDAITDKVKTDKILKKEN</sequence>
<dbReference type="GO" id="GO:0098554">
    <property type="term" value="C:cytoplasmic side of endoplasmic reticulum membrane"/>
    <property type="evidence" value="ECO:0007669"/>
    <property type="project" value="TreeGrafter"/>
</dbReference>
<evidence type="ECO:0000256" key="8">
    <source>
        <dbReference type="SAM" id="Phobius"/>
    </source>
</evidence>
<organism evidence="9 10">
    <name type="scientific">Ramazzottius varieornatus</name>
    <name type="common">Water bear</name>
    <name type="synonym">Tardigrade</name>
    <dbReference type="NCBI Taxonomy" id="947166"/>
    <lineage>
        <taxon>Eukaryota</taxon>
        <taxon>Metazoa</taxon>
        <taxon>Ecdysozoa</taxon>
        <taxon>Tardigrada</taxon>
        <taxon>Eutardigrada</taxon>
        <taxon>Parachela</taxon>
        <taxon>Hypsibioidea</taxon>
        <taxon>Ramazzottiidae</taxon>
        <taxon>Ramazzottius</taxon>
    </lineage>
</organism>
<keyword evidence="3 8" id="KW-0812">Transmembrane</keyword>
<comment type="caution">
    <text evidence="9">The sequence shown here is derived from an EMBL/GenBank/DDBJ whole genome shotgun (WGS) entry which is preliminary data.</text>
</comment>
<dbReference type="PANTHER" id="PTHR12174">
    <property type="entry name" value="SIGNAL PEPTIDE PEPTIDASE"/>
    <property type="match status" value="1"/>
</dbReference>
<keyword evidence="5" id="KW-0256">Endoplasmic reticulum</keyword>
<dbReference type="STRING" id="947166.A0A1D1W0B6"/>
<feature type="transmembrane region" description="Helical" evidence="8">
    <location>
        <begin position="301"/>
        <end position="324"/>
    </location>
</feature>
<keyword evidence="10" id="KW-1185">Reference proteome</keyword>
<evidence type="ECO:0000313" key="10">
    <source>
        <dbReference type="Proteomes" id="UP000186922"/>
    </source>
</evidence>
<dbReference type="AlphaFoldDB" id="A0A1D1W0B6"/>
<dbReference type="InterPro" id="IPR007369">
    <property type="entry name" value="Peptidase_A22B_SPP"/>
</dbReference>
<evidence type="ECO:0000313" key="9">
    <source>
        <dbReference type="EMBL" id="GAV06841.1"/>
    </source>
</evidence>
<dbReference type="GO" id="GO:0033619">
    <property type="term" value="P:membrane protein proteolysis"/>
    <property type="evidence" value="ECO:0007669"/>
    <property type="project" value="TreeGrafter"/>
</dbReference>
<evidence type="ECO:0000256" key="6">
    <source>
        <dbReference type="ARBA" id="ARBA00022989"/>
    </source>
</evidence>
<evidence type="ECO:0000256" key="3">
    <source>
        <dbReference type="ARBA" id="ARBA00022692"/>
    </source>
</evidence>
<proteinExistence type="inferred from homology"/>
<dbReference type="GO" id="GO:0042500">
    <property type="term" value="F:aspartic endopeptidase activity, intramembrane cleaving"/>
    <property type="evidence" value="ECO:0007669"/>
    <property type="project" value="InterPro"/>
</dbReference>
<evidence type="ECO:0000256" key="4">
    <source>
        <dbReference type="ARBA" id="ARBA00022801"/>
    </source>
</evidence>
<feature type="transmembrane region" description="Helical" evidence="8">
    <location>
        <begin position="201"/>
        <end position="221"/>
    </location>
</feature>
<keyword evidence="6 8" id="KW-1133">Transmembrane helix</keyword>
<feature type="transmembrane region" description="Helical" evidence="8">
    <location>
        <begin position="242"/>
        <end position="267"/>
    </location>
</feature>
<reference evidence="9 10" key="1">
    <citation type="journal article" date="2016" name="Nat. Commun.">
        <title>Extremotolerant tardigrade genome and improved radiotolerance of human cultured cells by tardigrade-unique protein.</title>
        <authorList>
            <person name="Hashimoto T."/>
            <person name="Horikawa D.D."/>
            <person name="Saito Y."/>
            <person name="Kuwahara H."/>
            <person name="Kozuka-Hata H."/>
            <person name="Shin-I T."/>
            <person name="Minakuchi Y."/>
            <person name="Ohishi K."/>
            <person name="Motoyama A."/>
            <person name="Aizu T."/>
            <person name="Enomoto A."/>
            <person name="Kondo K."/>
            <person name="Tanaka S."/>
            <person name="Hara Y."/>
            <person name="Koshikawa S."/>
            <person name="Sagara H."/>
            <person name="Miura T."/>
            <person name="Yokobori S."/>
            <person name="Miyagawa K."/>
            <person name="Suzuki Y."/>
            <person name="Kubo T."/>
            <person name="Oyama M."/>
            <person name="Kohara Y."/>
            <person name="Fujiyama A."/>
            <person name="Arakawa K."/>
            <person name="Katayama T."/>
            <person name="Toyoda A."/>
            <person name="Kunieda T."/>
        </authorList>
    </citation>
    <scope>NUCLEOTIDE SEQUENCE [LARGE SCALE GENOMIC DNA]</scope>
    <source>
        <strain evidence="9 10">YOKOZUNA-1</strain>
    </source>
</reference>
<feature type="transmembrane region" description="Helical" evidence="8">
    <location>
        <begin position="365"/>
        <end position="383"/>
    </location>
</feature>
<dbReference type="InterPro" id="IPR006639">
    <property type="entry name" value="Preselin/SPP"/>
</dbReference>
<dbReference type="Pfam" id="PF04258">
    <property type="entry name" value="Peptidase_A22B"/>
    <property type="match status" value="1"/>
</dbReference>
<dbReference type="SMART" id="SM00730">
    <property type="entry name" value="PSN"/>
    <property type="match status" value="1"/>
</dbReference>
<dbReference type="OrthoDB" id="29661at2759"/>
<evidence type="ECO:0000256" key="1">
    <source>
        <dbReference type="ARBA" id="ARBA00004477"/>
    </source>
</evidence>
<keyword evidence="7 8" id="KW-0472">Membrane</keyword>
<dbReference type="PANTHER" id="PTHR12174:SF23">
    <property type="entry name" value="MINOR HISTOCOMPATIBILITY ANTIGEN H13"/>
    <property type="match status" value="1"/>
</dbReference>
<dbReference type="Proteomes" id="UP000186922">
    <property type="component" value="Unassembled WGS sequence"/>
</dbReference>
<feature type="transmembrane region" description="Helical" evidence="8">
    <location>
        <begin position="70"/>
        <end position="90"/>
    </location>
</feature>
<protein>
    <recommendedName>
        <fullName evidence="11">Minor histocompatibility antigen H13</fullName>
    </recommendedName>
</protein>
<comment type="subcellular location">
    <subcellularLocation>
        <location evidence="1">Endoplasmic reticulum membrane</location>
        <topology evidence="1">Multi-pass membrane protein</topology>
    </subcellularLocation>
</comment>
<feature type="transmembrane region" description="Helical" evidence="8">
    <location>
        <begin position="336"/>
        <end position="359"/>
    </location>
</feature>
<name>A0A1D1W0B6_RAMVA</name>
<gene>
    <name evidence="9" type="primary">RvY_16762-1</name>
    <name evidence="9" type="synonym">RvY_16762.1</name>
    <name evidence="9" type="ORF">RvY_16762</name>
</gene>